<dbReference type="PANTHER" id="PTHR10871">
    <property type="entry name" value="30S RIBOSOMAL PROTEIN S13/40S RIBOSOMAL PROTEIN S18"/>
    <property type="match status" value="1"/>
</dbReference>
<reference evidence="7 8" key="1">
    <citation type="journal article" date="2021" name="Microb. Ecol.">
        <title>Candidatus Mesenet longicola: Novel Endosymbionts of Brontispa longissima that Induce Cytoplasmic Incompatibility.</title>
        <authorList>
            <person name="Takano S."/>
            <person name="Gotoh Y."/>
            <person name="Hayashi T."/>
        </authorList>
    </citation>
    <scope>NUCLEOTIDE SEQUENCE [LARGE SCALE GENOMIC DNA]</scope>
    <source>
        <strain evidence="7">L5</strain>
    </source>
</reference>
<dbReference type="Gene3D" id="4.10.910.10">
    <property type="entry name" value="30s ribosomal protein s13, domain 2"/>
    <property type="match status" value="1"/>
</dbReference>
<keyword evidence="5" id="KW-0699">rRNA-binding</keyword>
<comment type="similarity">
    <text evidence="1 5 6">Belongs to the universal ribosomal protein uS13 family.</text>
</comment>
<keyword evidence="3 5" id="KW-0687">Ribonucleoprotein</keyword>
<dbReference type="AlphaFoldDB" id="A0A8J3HVQ7"/>
<evidence type="ECO:0000256" key="5">
    <source>
        <dbReference type="HAMAP-Rule" id="MF_01315"/>
    </source>
</evidence>
<evidence type="ECO:0000256" key="6">
    <source>
        <dbReference type="RuleBase" id="RU003830"/>
    </source>
</evidence>
<keyword evidence="5" id="KW-0820">tRNA-binding</keyword>
<dbReference type="EMBL" id="BNGU01000004">
    <property type="protein sequence ID" value="GHM59171.1"/>
    <property type="molecule type" value="Genomic_DNA"/>
</dbReference>
<evidence type="ECO:0000256" key="1">
    <source>
        <dbReference type="ARBA" id="ARBA00008080"/>
    </source>
</evidence>
<dbReference type="SUPFAM" id="SSF46946">
    <property type="entry name" value="S13-like H2TH domain"/>
    <property type="match status" value="1"/>
</dbReference>
<comment type="caution">
    <text evidence="7">The sequence shown here is derived from an EMBL/GenBank/DDBJ whole genome shotgun (WGS) entry which is preliminary data.</text>
</comment>
<keyword evidence="2 5" id="KW-0689">Ribosomal protein</keyword>
<sequence length="122" mass="13962">MRKINNKVVGIDLPLNKCVPFSLAYIKGIGIFLGNKICEACGISKTLRASDLTDEQINAINEHIRKNYVVEENLKEKVFKDIKLLVSIGCYRGVRHRMHLSVRGQRTHSNAKTCRRLITIRR</sequence>
<keyword evidence="5" id="KW-0694">RNA-binding</keyword>
<dbReference type="InterPro" id="IPR001892">
    <property type="entry name" value="Ribosomal_uS13"/>
</dbReference>
<dbReference type="GO" id="GO:0019843">
    <property type="term" value="F:rRNA binding"/>
    <property type="evidence" value="ECO:0007669"/>
    <property type="project" value="UniProtKB-UniRule"/>
</dbReference>
<dbReference type="PIRSF" id="PIRSF002134">
    <property type="entry name" value="Ribosomal_S13"/>
    <property type="match status" value="1"/>
</dbReference>
<dbReference type="GO" id="GO:0003735">
    <property type="term" value="F:structural constituent of ribosome"/>
    <property type="evidence" value="ECO:0007669"/>
    <property type="project" value="InterPro"/>
</dbReference>
<evidence type="ECO:0000256" key="4">
    <source>
        <dbReference type="ARBA" id="ARBA00035166"/>
    </source>
</evidence>
<dbReference type="InterPro" id="IPR010979">
    <property type="entry name" value="Ribosomal_uS13-like_H2TH"/>
</dbReference>
<name>A0A8J3HVQ7_9RICK</name>
<evidence type="ECO:0000313" key="8">
    <source>
        <dbReference type="Proteomes" id="UP000637906"/>
    </source>
</evidence>
<evidence type="ECO:0000256" key="3">
    <source>
        <dbReference type="ARBA" id="ARBA00023274"/>
    </source>
</evidence>
<dbReference type="FunFam" id="1.10.8.50:FF:000001">
    <property type="entry name" value="30S ribosomal protein S13"/>
    <property type="match status" value="1"/>
</dbReference>
<proteinExistence type="inferred from homology"/>
<accession>A0A8J3HVQ7</accession>
<dbReference type="GO" id="GO:0006412">
    <property type="term" value="P:translation"/>
    <property type="evidence" value="ECO:0007669"/>
    <property type="project" value="UniProtKB-UniRule"/>
</dbReference>
<gene>
    <name evidence="5 7" type="primary">rpsM</name>
    <name evidence="7" type="ORF">sL5_01640</name>
</gene>
<dbReference type="GO" id="GO:0005829">
    <property type="term" value="C:cytosol"/>
    <property type="evidence" value="ECO:0007669"/>
    <property type="project" value="TreeGrafter"/>
</dbReference>
<dbReference type="PROSITE" id="PS00646">
    <property type="entry name" value="RIBOSOMAL_S13_1"/>
    <property type="match status" value="1"/>
</dbReference>
<dbReference type="Pfam" id="PF00416">
    <property type="entry name" value="Ribosomal_S13"/>
    <property type="match status" value="1"/>
</dbReference>
<dbReference type="GO" id="GO:0000049">
    <property type="term" value="F:tRNA binding"/>
    <property type="evidence" value="ECO:0007669"/>
    <property type="project" value="UniProtKB-UniRule"/>
</dbReference>
<dbReference type="PROSITE" id="PS50159">
    <property type="entry name" value="RIBOSOMAL_S13_2"/>
    <property type="match status" value="1"/>
</dbReference>
<dbReference type="PANTHER" id="PTHR10871:SF1">
    <property type="entry name" value="SMALL RIBOSOMAL SUBUNIT PROTEIN US13M"/>
    <property type="match status" value="1"/>
</dbReference>
<dbReference type="GO" id="GO:0015935">
    <property type="term" value="C:small ribosomal subunit"/>
    <property type="evidence" value="ECO:0007669"/>
    <property type="project" value="TreeGrafter"/>
</dbReference>
<dbReference type="InterPro" id="IPR027437">
    <property type="entry name" value="Rbsml_uS13_C"/>
</dbReference>
<protein>
    <recommendedName>
        <fullName evidence="4 5">Small ribosomal subunit protein uS13</fullName>
    </recommendedName>
</protein>
<evidence type="ECO:0000256" key="2">
    <source>
        <dbReference type="ARBA" id="ARBA00022980"/>
    </source>
</evidence>
<comment type="subunit">
    <text evidence="5">Part of the 30S ribosomal subunit. Forms a loose heterodimer with protein S19. Forms two bridges to the 50S subunit in the 70S ribosome.</text>
</comment>
<dbReference type="Proteomes" id="UP000637906">
    <property type="component" value="Unassembled WGS sequence"/>
</dbReference>
<comment type="function">
    <text evidence="5">Located at the top of the head of the 30S subunit, it contacts several helices of the 16S rRNA. In the 70S ribosome it contacts the 23S rRNA (bridge B1a) and protein L5 of the 50S subunit (bridge B1b), connecting the 2 subunits; these bridges are implicated in subunit movement. Contacts the tRNAs in the A and P-sites.</text>
</comment>
<dbReference type="Gene3D" id="1.10.8.50">
    <property type="match status" value="1"/>
</dbReference>
<keyword evidence="8" id="KW-1185">Reference proteome</keyword>
<dbReference type="HAMAP" id="MF_01315">
    <property type="entry name" value="Ribosomal_uS13"/>
    <property type="match status" value="1"/>
</dbReference>
<dbReference type="InterPro" id="IPR018269">
    <property type="entry name" value="Ribosomal_uS13_CS"/>
</dbReference>
<evidence type="ECO:0000313" key="7">
    <source>
        <dbReference type="EMBL" id="GHM59171.1"/>
    </source>
</evidence>
<organism evidence="7 8">
    <name type="scientific">Candidatus Mesenet longicola</name>
    <dbReference type="NCBI Taxonomy" id="1892558"/>
    <lineage>
        <taxon>Bacteria</taxon>
        <taxon>Pseudomonadati</taxon>
        <taxon>Pseudomonadota</taxon>
        <taxon>Alphaproteobacteria</taxon>
        <taxon>Rickettsiales</taxon>
        <taxon>Anaplasmataceae</taxon>
        <taxon>Candidatus Mesenet</taxon>
    </lineage>
</organism>